<gene>
    <name evidence="2" type="ORF">CIRG_04787</name>
</gene>
<dbReference type="AlphaFoldDB" id="A0A0J6Y8X9"/>
<evidence type="ECO:0000313" key="3">
    <source>
        <dbReference type="Proteomes" id="UP000054565"/>
    </source>
</evidence>
<evidence type="ECO:0000313" key="2">
    <source>
        <dbReference type="EMBL" id="KMP05106.1"/>
    </source>
</evidence>
<dbReference type="Proteomes" id="UP000054565">
    <property type="component" value="Unassembled WGS sequence"/>
</dbReference>
<proteinExistence type="predicted"/>
<organism evidence="2 3">
    <name type="scientific">Coccidioides immitis RMSCC 2394</name>
    <dbReference type="NCBI Taxonomy" id="404692"/>
    <lineage>
        <taxon>Eukaryota</taxon>
        <taxon>Fungi</taxon>
        <taxon>Dikarya</taxon>
        <taxon>Ascomycota</taxon>
        <taxon>Pezizomycotina</taxon>
        <taxon>Eurotiomycetes</taxon>
        <taxon>Eurotiomycetidae</taxon>
        <taxon>Onygenales</taxon>
        <taxon>Onygenaceae</taxon>
        <taxon>Coccidioides</taxon>
    </lineage>
</organism>
<evidence type="ECO:0000256" key="1">
    <source>
        <dbReference type="SAM" id="MobiDB-lite"/>
    </source>
</evidence>
<protein>
    <submittedName>
        <fullName evidence="2">Uncharacterized protein</fullName>
    </submittedName>
</protein>
<feature type="region of interest" description="Disordered" evidence="1">
    <location>
        <begin position="1"/>
        <end position="29"/>
    </location>
</feature>
<feature type="region of interest" description="Disordered" evidence="1">
    <location>
        <begin position="47"/>
        <end position="69"/>
    </location>
</feature>
<name>A0A0J6Y8X9_COCIT</name>
<dbReference type="EMBL" id="DS028095">
    <property type="protein sequence ID" value="KMP05106.1"/>
    <property type="molecule type" value="Genomic_DNA"/>
</dbReference>
<sequence>MGGISARDESTPPAFTPRGKLPLPEHGEQWSNDGVVGSTALSVSNLHKPARWSQFQKPRWRKPGRGELLGPHSLTVRPWLPGTLPRTTELRRSLWADVAPGRLVNKVDA</sequence>
<feature type="compositionally biased region" description="Basic and acidic residues" evidence="1">
    <location>
        <begin position="1"/>
        <end position="10"/>
    </location>
</feature>
<reference evidence="3" key="1">
    <citation type="journal article" date="2010" name="Genome Res.">
        <title>Population genomic sequencing of Coccidioides fungi reveals recent hybridization and transposon control.</title>
        <authorList>
            <person name="Neafsey D.E."/>
            <person name="Barker B.M."/>
            <person name="Sharpton T.J."/>
            <person name="Stajich J.E."/>
            <person name="Park D.J."/>
            <person name="Whiston E."/>
            <person name="Hung C.-Y."/>
            <person name="McMahan C."/>
            <person name="White J."/>
            <person name="Sykes S."/>
            <person name="Heiman D."/>
            <person name="Young S."/>
            <person name="Zeng Q."/>
            <person name="Abouelleil A."/>
            <person name="Aftuck L."/>
            <person name="Bessette D."/>
            <person name="Brown A."/>
            <person name="FitzGerald M."/>
            <person name="Lui A."/>
            <person name="Macdonald J.P."/>
            <person name="Priest M."/>
            <person name="Orbach M.J."/>
            <person name="Galgiani J.N."/>
            <person name="Kirkland T.N."/>
            <person name="Cole G.T."/>
            <person name="Birren B.W."/>
            <person name="Henn M.R."/>
            <person name="Taylor J.W."/>
            <person name="Rounsley S.D."/>
        </authorList>
    </citation>
    <scope>NUCLEOTIDE SEQUENCE [LARGE SCALE GENOMIC DNA]</scope>
    <source>
        <strain evidence="3">RMSCC 2394</strain>
    </source>
</reference>
<accession>A0A0J6Y8X9</accession>